<proteinExistence type="predicted"/>
<sequence length="368" mass="39045">MRYAAVVLAVASLAATIEAHALKSVYSKRATALEVTLASSGTGGVGELVATIKNAGPTDLNLLKVGTLLDETLPVQKVLAVDEAGTEVPFRGIHASIQHDALQSHHFQLLKASESVSTVISTAAVHEFAKSGTYTFTATGLMPVALAGSTELSGPALIFQSNSISLHIDETAAADVPKALSFSALQERTNVADGCNATQLAASTAALSNCVTLALAAAADASDPSSSRFVEYFKTNASSTRQTVAARLTAAAQECSTTSSGASRYFCYDYYNLCETEGPLNAYTKWDFDYVVMCPLFYDTLPPLPPGCHRQDQATTTIHEMTHCEDVYAPHTNDFVYGYNESVALPAEYALINADTYSLYANAVYLKC</sequence>
<organism evidence="1 2">
    <name type="scientific">Hypoxylon rubiginosum</name>
    <dbReference type="NCBI Taxonomy" id="110542"/>
    <lineage>
        <taxon>Eukaryota</taxon>
        <taxon>Fungi</taxon>
        <taxon>Dikarya</taxon>
        <taxon>Ascomycota</taxon>
        <taxon>Pezizomycotina</taxon>
        <taxon>Sordariomycetes</taxon>
        <taxon>Xylariomycetidae</taxon>
        <taxon>Xylariales</taxon>
        <taxon>Hypoxylaceae</taxon>
        <taxon>Hypoxylon</taxon>
    </lineage>
</organism>
<dbReference type="Proteomes" id="UP001497680">
    <property type="component" value="Unassembled WGS sequence"/>
</dbReference>
<evidence type="ECO:0000313" key="1">
    <source>
        <dbReference type="EMBL" id="KAI6083339.1"/>
    </source>
</evidence>
<keyword evidence="1" id="KW-0378">Hydrolase</keyword>
<reference evidence="1 2" key="1">
    <citation type="journal article" date="2022" name="New Phytol.">
        <title>Ecological generalism drives hyperdiversity of secondary metabolite gene clusters in xylarialean endophytes.</title>
        <authorList>
            <person name="Franco M.E.E."/>
            <person name="Wisecaver J.H."/>
            <person name="Arnold A.E."/>
            <person name="Ju Y.M."/>
            <person name="Slot J.C."/>
            <person name="Ahrendt S."/>
            <person name="Moore L.P."/>
            <person name="Eastman K.E."/>
            <person name="Scott K."/>
            <person name="Konkel Z."/>
            <person name="Mondo S.J."/>
            <person name="Kuo A."/>
            <person name="Hayes R.D."/>
            <person name="Haridas S."/>
            <person name="Andreopoulos B."/>
            <person name="Riley R."/>
            <person name="LaButti K."/>
            <person name="Pangilinan J."/>
            <person name="Lipzen A."/>
            <person name="Amirebrahimi M."/>
            <person name="Yan J."/>
            <person name="Adam C."/>
            <person name="Keymanesh K."/>
            <person name="Ng V."/>
            <person name="Louie K."/>
            <person name="Northen T."/>
            <person name="Drula E."/>
            <person name="Henrissat B."/>
            <person name="Hsieh H.M."/>
            <person name="Youens-Clark K."/>
            <person name="Lutzoni F."/>
            <person name="Miadlikowska J."/>
            <person name="Eastwood D.C."/>
            <person name="Hamelin R.C."/>
            <person name="Grigoriev I.V."/>
            <person name="U'Ren J.M."/>
        </authorList>
    </citation>
    <scope>NUCLEOTIDE SEQUENCE [LARGE SCALE GENOMIC DNA]</scope>
    <source>
        <strain evidence="1 2">ER1909</strain>
    </source>
</reference>
<gene>
    <name evidence="1" type="ORF">F4821DRAFT_245172</name>
</gene>
<evidence type="ECO:0000313" key="2">
    <source>
        <dbReference type="Proteomes" id="UP001497680"/>
    </source>
</evidence>
<name>A0ACC0CSH8_9PEZI</name>
<accession>A0ACC0CSH8</accession>
<comment type="caution">
    <text evidence="1">The sequence shown here is derived from an EMBL/GenBank/DDBJ whole genome shotgun (WGS) entry which is preliminary data.</text>
</comment>
<keyword evidence="2" id="KW-1185">Reference proteome</keyword>
<keyword evidence="1" id="KW-0482">Metalloprotease</keyword>
<keyword evidence="1" id="KW-0645">Protease</keyword>
<protein>
    <submittedName>
        <fullName evidence="1">Deuterolysin metalloprotease family-domain-containing protein</fullName>
    </submittedName>
</protein>
<dbReference type="EMBL" id="MU394354">
    <property type="protein sequence ID" value="KAI6083339.1"/>
    <property type="molecule type" value="Genomic_DNA"/>
</dbReference>